<name>A0ABV6Z060_UNCC1</name>
<dbReference type="InterPro" id="IPR013785">
    <property type="entry name" value="Aldolase_TIM"/>
</dbReference>
<evidence type="ECO:0000313" key="2">
    <source>
        <dbReference type="Proteomes" id="UP001594351"/>
    </source>
</evidence>
<organism evidence="1 2">
    <name type="scientific">candidate division CSSED10-310 bacterium</name>
    <dbReference type="NCBI Taxonomy" id="2855610"/>
    <lineage>
        <taxon>Bacteria</taxon>
        <taxon>Bacteria division CSSED10-310</taxon>
    </lineage>
</organism>
<sequence>MTQRNTQTINVRLYTDFRACNYSCPYCIDGHRHHEQQWQADNFRLIIHRLTALPYRINVRIGVKGEFFLNQTLIEGARILSQADNVCSLNLITNLSFSYHQFQKFFRDFDQQKIALVASYHPTEVTDKKKWIRTACRLKEKYDLAVVLVAYPPLIKVLPEIKAELVAQGLDVFIQAFIGDHHGQVYPAAYTAAEKKYLRPVFYSRHDYEFFVELKRPGLCNAGYRSFFVDMSGLVRSCGMGTASPVLGNLLSPNPDIQLFDSPRPCPNETCLCDTENINTVIFEQHYQHIGRNQHRYVYRFQAQGKLTPTKDEWKIEY</sequence>
<reference evidence="1 2" key="1">
    <citation type="submission" date="2024-09" db="EMBL/GenBank/DDBJ databases">
        <title>Laminarin stimulates single cell rates of sulfate reduction while oxygen inhibits transcriptomic activity in coastal marine sediment.</title>
        <authorList>
            <person name="Lindsay M."/>
            <person name="Orcutt B."/>
            <person name="Emerson D."/>
            <person name="Stepanauskas R."/>
            <person name="D'Angelo T."/>
        </authorList>
    </citation>
    <scope>NUCLEOTIDE SEQUENCE [LARGE SCALE GENOMIC DNA]</scope>
    <source>
        <strain evidence="1">SAG AM-311-K15</strain>
    </source>
</reference>
<accession>A0ABV6Z060</accession>
<dbReference type="SUPFAM" id="SSF102114">
    <property type="entry name" value="Radical SAM enzymes"/>
    <property type="match status" value="1"/>
</dbReference>
<comment type="caution">
    <text evidence="1">The sequence shown here is derived from an EMBL/GenBank/DDBJ whole genome shotgun (WGS) entry which is preliminary data.</text>
</comment>
<dbReference type="Gene3D" id="3.20.20.70">
    <property type="entry name" value="Aldolase class I"/>
    <property type="match status" value="1"/>
</dbReference>
<evidence type="ECO:0000313" key="1">
    <source>
        <dbReference type="EMBL" id="MFC1851716.1"/>
    </source>
</evidence>
<evidence type="ECO:0008006" key="3">
    <source>
        <dbReference type="Google" id="ProtNLM"/>
    </source>
</evidence>
<keyword evidence="2" id="KW-1185">Reference proteome</keyword>
<dbReference type="EMBL" id="JBHPBY010000218">
    <property type="protein sequence ID" value="MFC1851716.1"/>
    <property type="molecule type" value="Genomic_DNA"/>
</dbReference>
<protein>
    <recommendedName>
        <fullName evidence="3">Radical SAM protein</fullName>
    </recommendedName>
</protein>
<gene>
    <name evidence="1" type="ORF">ACFL27_16115</name>
</gene>
<proteinExistence type="predicted"/>
<dbReference type="Proteomes" id="UP001594351">
    <property type="component" value="Unassembled WGS sequence"/>
</dbReference>
<dbReference type="InterPro" id="IPR058240">
    <property type="entry name" value="rSAM_sf"/>
</dbReference>